<dbReference type="RefSeq" id="WP_179790906.1">
    <property type="nucleotide sequence ID" value="NZ_BAAARR010000045.1"/>
</dbReference>
<dbReference type="InterPro" id="IPR011008">
    <property type="entry name" value="Dimeric_a/b-barrel"/>
</dbReference>
<protein>
    <recommendedName>
        <fullName evidence="2">YCII-related domain-containing protein</fullName>
    </recommendedName>
</protein>
<sequence>MPRYLISFDNAAPDLPEEDLPDVAKAAQAVREEATEAGVFVFAGELDYAVKPIVVATDGMVTDGPYPESKELLGGITIVEVTSWEAALEWGGKIAVGCRTPQKVRAFRRGRDEPARYLISFDNGDMKFPTTEDWVAVGETSHAVIQEAMDAGVYIYAGGLDYAPEDPADTPAWVGAVAADGTVTDGPHPKAKEPVGGLTMVKVPTPEEALEWAGKIAVASRRAQYVRMFMPDPAVD</sequence>
<comment type="similarity">
    <text evidence="1">Belongs to the YciI family.</text>
</comment>
<keyword evidence="4" id="KW-1185">Reference proteome</keyword>
<proteinExistence type="inferred from homology"/>
<dbReference type="SUPFAM" id="SSF54909">
    <property type="entry name" value="Dimeric alpha+beta barrel"/>
    <property type="match status" value="2"/>
</dbReference>
<name>A0A852ZWN5_9ACTN</name>
<organism evidence="3 4">
    <name type="scientific">Actinopolymorpha rutila</name>
    <dbReference type="NCBI Taxonomy" id="446787"/>
    <lineage>
        <taxon>Bacteria</taxon>
        <taxon>Bacillati</taxon>
        <taxon>Actinomycetota</taxon>
        <taxon>Actinomycetes</taxon>
        <taxon>Propionibacteriales</taxon>
        <taxon>Actinopolymorphaceae</taxon>
        <taxon>Actinopolymorpha</taxon>
    </lineage>
</organism>
<feature type="domain" description="YCII-related" evidence="2">
    <location>
        <begin position="22"/>
        <end position="91"/>
    </location>
</feature>
<dbReference type="EMBL" id="JACBZH010000001">
    <property type="protein sequence ID" value="NYH93370.1"/>
    <property type="molecule type" value="Genomic_DNA"/>
</dbReference>
<dbReference type="InterPro" id="IPR005545">
    <property type="entry name" value="YCII"/>
</dbReference>
<evidence type="ECO:0000259" key="2">
    <source>
        <dbReference type="Pfam" id="PF03795"/>
    </source>
</evidence>
<dbReference type="Proteomes" id="UP000579605">
    <property type="component" value="Unassembled WGS sequence"/>
</dbReference>
<accession>A0A852ZWN5</accession>
<gene>
    <name evidence="3" type="ORF">F4554_006008</name>
</gene>
<dbReference type="Gene3D" id="3.30.70.1060">
    <property type="entry name" value="Dimeric alpha+beta barrel"/>
    <property type="match status" value="2"/>
</dbReference>
<comment type="caution">
    <text evidence="3">The sequence shown here is derived from an EMBL/GenBank/DDBJ whole genome shotgun (WGS) entry which is preliminary data.</text>
</comment>
<evidence type="ECO:0000256" key="1">
    <source>
        <dbReference type="ARBA" id="ARBA00007689"/>
    </source>
</evidence>
<evidence type="ECO:0000313" key="4">
    <source>
        <dbReference type="Proteomes" id="UP000579605"/>
    </source>
</evidence>
<dbReference type="AlphaFoldDB" id="A0A852ZWN5"/>
<dbReference type="PANTHER" id="PTHR35174:SF3">
    <property type="entry name" value="BLL7171 PROTEIN"/>
    <property type="match status" value="1"/>
</dbReference>
<dbReference type="Pfam" id="PF03795">
    <property type="entry name" value="YCII"/>
    <property type="match status" value="1"/>
</dbReference>
<evidence type="ECO:0000313" key="3">
    <source>
        <dbReference type="EMBL" id="NYH93370.1"/>
    </source>
</evidence>
<dbReference type="PANTHER" id="PTHR35174">
    <property type="entry name" value="BLL7171 PROTEIN-RELATED"/>
    <property type="match status" value="1"/>
</dbReference>
<reference evidence="3 4" key="1">
    <citation type="submission" date="2020-07" db="EMBL/GenBank/DDBJ databases">
        <title>Sequencing the genomes of 1000 actinobacteria strains.</title>
        <authorList>
            <person name="Klenk H.-P."/>
        </authorList>
    </citation>
    <scope>NUCLEOTIDE SEQUENCE [LARGE SCALE GENOMIC DNA]</scope>
    <source>
        <strain evidence="3 4">DSM 18448</strain>
    </source>
</reference>